<proteinExistence type="predicted"/>
<dbReference type="GO" id="GO:0032259">
    <property type="term" value="P:methylation"/>
    <property type="evidence" value="ECO:0007669"/>
    <property type="project" value="UniProtKB-KW"/>
</dbReference>
<evidence type="ECO:0000259" key="2">
    <source>
        <dbReference type="Pfam" id="PF13649"/>
    </source>
</evidence>
<dbReference type="OrthoDB" id="465705at2"/>
<evidence type="ECO:0000313" key="3">
    <source>
        <dbReference type="EMBL" id="GAB62042.1"/>
    </source>
</evidence>
<dbReference type="Gene3D" id="3.40.50.150">
    <property type="entry name" value="Vaccinia Virus protein VP39"/>
    <property type="match status" value="1"/>
</dbReference>
<keyword evidence="1 3" id="KW-0808">Transferase</keyword>
<protein>
    <submittedName>
        <fullName evidence="3">Putative methyltransferase</fullName>
    </submittedName>
</protein>
<dbReference type="SUPFAM" id="SSF53335">
    <property type="entry name" value="S-adenosyl-L-methionine-dependent methyltransferases"/>
    <property type="match status" value="1"/>
</dbReference>
<dbReference type="InterPro" id="IPR041698">
    <property type="entry name" value="Methyltransf_25"/>
</dbReference>
<dbReference type="AlphaFoldDB" id="I3IJZ7"/>
<dbReference type="eggNOG" id="COG2226">
    <property type="taxonomic scope" value="Bacteria"/>
</dbReference>
<reference evidence="3 4" key="1">
    <citation type="journal article" date="2012" name="FEBS Lett.">
        <title>Anammox organism KSU-1 expresses a NirK-type copper-containing nitrite reductase instead of a NirS-type with cytochrome cd1.</title>
        <authorList>
            <person name="Hira D."/>
            <person name="Toh H."/>
            <person name="Migita C.T."/>
            <person name="Okubo H."/>
            <person name="Nishiyama T."/>
            <person name="Hattori M."/>
            <person name="Furukawa K."/>
            <person name="Fujii T."/>
        </authorList>
    </citation>
    <scope>NUCLEOTIDE SEQUENCE [LARGE SCALE GENOMIC DNA]</scope>
</reference>
<dbReference type="Pfam" id="PF13649">
    <property type="entry name" value="Methyltransf_25"/>
    <property type="match status" value="1"/>
</dbReference>
<name>I3IJZ7_9BACT</name>
<keyword evidence="4" id="KW-1185">Reference proteome</keyword>
<feature type="domain" description="Methyltransferase" evidence="2">
    <location>
        <begin position="54"/>
        <end position="153"/>
    </location>
</feature>
<accession>I3IJZ7</accession>
<keyword evidence="3" id="KW-0489">Methyltransferase</keyword>
<dbReference type="STRING" id="247490.KSU1_C0446"/>
<organism evidence="3 4">
    <name type="scientific">Candidatus Jettenia caeni</name>
    <dbReference type="NCBI Taxonomy" id="247490"/>
    <lineage>
        <taxon>Bacteria</taxon>
        <taxon>Pseudomonadati</taxon>
        <taxon>Planctomycetota</taxon>
        <taxon>Candidatus Brocadiia</taxon>
        <taxon>Candidatus Brocadiales</taxon>
        <taxon>Candidatus Brocadiaceae</taxon>
        <taxon>Candidatus Jettenia</taxon>
    </lineage>
</organism>
<evidence type="ECO:0000313" key="4">
    <source>
        <dbReference type="Proteomes" id="UP000002985"/>
    </source>
</evidence>
<dbReference type="Proteomes" id="UP000002985">
    <property type="component" value="Unassembled WGS sequence"/>
</dbReference>
<gene>
    <name evidence="3" type="ORF">KSU1_C0446</name>
</gene>
<dbReference type="CDD" id="cd02440">
    <property type="entry name" value="AdoMet_MTases"/>
    <property type="match status" value="1"/>
</dbReference>
<evidence type="ECO:0000256" key="1">
    <source>
        <dbReference type="ARBA" id="ARBA00022679"/>
    </source>
</evidence>
<dbReference type="InterPro" id="IPR029063">
    <property type="entry name" value="SAM-dependent_MTases_sf"/>
</dbReference>
<comment type="caution">
    <text evidence="3">The sequence shown here is derived from an EMBL/GenBank/DDBJ whole genome shotgun (WGS) entry which is preliminary data.</text>
</comment>
<dbReference type="GO" id="GO:0008168">
    <property type="term" value="F:methyltransferase activity"/>
    <property type="evidence" value="ECO:0007669"/>
    <property type="project" value="UniProtKB-KW"/>
</dbReference>
<sequence>MKKNMLRETVYAFNNTDIVATYDFDMDVWHPNRTKMALVVCEILPFYTNDNLRILDLGVGTGYLTHKIIETFPNARVVAVDAAELMIEKAKLRLKDHLKQITFQTSTFQELPDKEATLSPLDVVVSSFALHHLYKEEKLILFKYIHSILKPNGWFINCDIFKATDTVLEDRFRYLHRLGIQQRIKRIKHQEKSIDQISSELIEKEKKDGDHPLFLMEDMELLKKAGFRTTECFWKEYREAVYGGIK</sequence>
<dbReference type="PANTHER" id="PTHR43861">
    <property type="entry name" value="TRANS-ACONITATE 2-METHYLTRANSFERASE-RELATED"/>
    <property type="match status" value="1"/>
</dbReference>
<dbReference type="EMBL" id="BAFH01000003">
    <property type="protein sequence ID" value="GAB62042.1"/>
    <property type="molecule type" value="Genomic_DNA"/>
</dbReference>